<comment type="caution">
    <text evidence="5">The sequence shown here is derived from an EMBL/GenBank/DDBJ whole genome shotgun (WGS) entry which is preliminary data.</text>
</comment>
<keyword evidence="4" id="KW-1133">Transmembrane helix</keyword>
<evidence type="ECO:0000313" key="6">
    <source>
        <dbReference type="Proteomes" id="UP000183758"/>
    </source>
</evidence>
<evidence type="ECO:0000313" key="5">
    <source>
        <dbReference type="EMBL" id="OIP85955.1"/>
    </source>
</evidence>
<dbReference type="EMBL" id="MNZM01000018">
    <property type="protein sequence ID" value="OIP85955.1"/>
    <property type="molecule type" value="Genomic_DNA"/>
</dbReference>
<keyword evidence="3" id="KW-0949">S-adenosyl-L-methionine</keyword>
<dbReference type="Gene3D" id="3.40.50.150">
    <property type="entry name" value="Vaccinia Virus protein VP39"/>
    <property type="match status" value="1"/>
</dbReference>
<dbReference type="GO" id="GO:0016279">
    <property type="term" value="F:protein-lysine N-methyltransferase activity"/>
    <property type="evidence" value="ECO:0007669"/>
    <property type="project" value="InterPro"/>
</dbReference>
<organism evidence="5 6">
    <name type="scientific">Candidatus Roizmanbacteria bacterium CG2_30_33_16</name>
    <dbReference type="NCBI Taxonomy" id="1805340"/>
    <lineage>
        <taxon>Bacteria</taxon>
        <taxon>Candidatus Roizmaniibacteriota</taxon>
    </lineage>
</organism>
<dbReference type="SUPFAM" id="SSF53335">
    <property type="entry name" value="S-adenosyl-L-methionine-dependent methyltransferases"/>
    <property type="match status" value="1"/>
</dbReference>
<dbReference type="Proteomes" id="UP000183758">
    <property type="component" value="Unassembled WGS sequence"/>
</dbReference>
<protein>
    <recommendedName>
        <fullName evidence="7">Methyltransferase domain-containing protein</fullName>
    </recommendedName>
</protein>
<dbReference type="InterPro" id="IPR029063">
    <property type="entry name" value="SAM-dependent_MTases_sf"/>
</dbReference>
<name>A0A1J5HNH0_9BACT</name>
<evidence type="ECO:0000256" key="1">
    <source>
        <dbReference type="ARBA" id="ARBA00022603"/>
    </source>
</evidence>
<evidence type="ECO:0000256" key="2">
    <source>
        <dbReference type="ARBA" id="ARBA00022679"/>
    </source>
</evidence>
<evidence type="ECO:0000256" key="3">
    <source>
        <dbReference type="ARBA" id="ARBA00022691"/>
    </source>
</evidence>
<reference evidence="5 6" key="1">
    <citation type="journal article" date="2016" name="Environ. Microbiol.">
        <title>Genomic resolution of a cold subsurface aquifer community provides metabolic insights for novel microbes adapted to high CO concentrations.</title>
        <authorList>
            <person name="Probst A.J."/>
            <person name="Castelle C.J."/>
            <person name="Singh A."/>
            <person name="Brown C.T."/>
            <person name="Anantharaman K."/>
            <person name="Sharon I."/>
            <person name="Hug L.A."/>
            <person name="Burstein D."/>
            <person name="Emerson J.B."/>
            <person name="Thomas B.C."/>
            <person name="Banfield J.F."/>
        </authorList>
    </citation>
    <scope>NUCLEOTIDE SEQUENCE [LARGE SCALE GENOMIC DNA]</scope>
    <source>
        <strain evidence="5">CG2_30_33_16</strain>
    </source>
</reference>
<feature type="transmembrane region" description="Helical" evidence="4">
    <location>
        <begin position="6"/>
        <end position="25"/>
    </location>
</feature>
<dbReference type="PANTHER" id="PTHR13610">
    <property type="entry name" value="METHYLTRANSFERASE DOMAIN-CONTAINING PROTEIN"/>
    <property type="match status" value="1"/>
</dbReference>
<accession>A0A1J5HNH0</accession>
<gene>
    <name evidence="5" type="ORF">AUK04_00785</name>
</gene>
<dbReference type="PANTHER" id="PTHR13610:SF9">
    <property type="entry name" value="FI06469P"/>
    <property type="match status" value="1"/>
</dbReference>
<dbReference type="GO" id="GO:0032259">
    <property type="term" value="P:methylation"/>
    <property type="evidence" value="ECO:0007669"/>
    <property type="project" value="UniProtKB-KW"/>
</dbReference>
<keyword evidence="2" id="KW-0808">Transferase</keyword>
<dbReference type="CDD" id="cd02440">
    <property type="entry name" value="AdoMet_MTases"/>
    <property type="match status" value="1"/>
</dbReference>
<evidence type="ECO:0008006" key="7">
    <source>
        <dbReference type="Google" id="ProtNLM"/>
    </source>
</evidence>
<sequence>MQIILILFELVFSASIAIYAVSMLYSQLKGAPYVPSNQKEIEELLKLAGLKPKQLMIELGSGDGRVLRTAVKNYKVQGIGIDVNPVLNSWATFLAKRQKLLNIKFISKNIFDYDLSKADAIYLFLMPELIDKLENKFNHEIRPKTIVISHGFEIKFWKKYLIKKRDHKPFPTYYYLIT</sequence>
<keyword evidence="4" id="KW-0812">Transmembrane</keyword>
<dbReference type="AlphaFoldDB" id="A0A1J5HNH0"/>
<keyword evidence="1" id="KW-0489">Methyltransferase</keyword>
<evidence type="ECO:0000256" key="4">
    <source>
        <dbReference type="SAM" id="Phobius"/>
    </source>
</evidence>
<dbReference type="InterPro" id="IPR026170">
    <property type="entry name" value="FAM173A/B"/>
</dbReference>
<proteinExistence type="predicted"/>
<keyword evidence="4" id="KW-0472">Membrane</keyword>